<dbReference type="GO" id="GO:0005524">
    <property type="term" value="F:ATP binding"/>
    <property type="evidence" value="ECO:0007669"/>
    <property type="project" value="UniProtKB-KW"/>
</dbReference>
<evidence type="ECO:0000256" key="3">
    <source>
        <dbReference type="ARBA" id="ARBA00022777"/>
    </source>
</evidence>
<dbReference type="Pfam" id="PF02769">
    <property type="entry name" value="AIRS_C"/>
    <property type="match status" value="1"/>
</dbReference>
<dbReference type="CDD" id="cd02195">
    <property type="entry name" value="SelD"/>
    <property type="match status" value="1"/>
</dbReference>
<dbReference type="InterPro" id="IPR017584">
    <property type="entry name" value="Pyridine_nucleo_diS_OxRdtase_N"/>
</dbReference>
<dbReference type="Pfam" id="PF07992">
    <property type="entry name" value="Pyr_redox_2"/>
    <property type="match status" value="1"/>
</dbReference>
<accession>L0WIB6</accession>
<dbReference type="Gene3D" id="3.90.650.10">
    <property type="entry name" value="PurM-like C-terminal domain"/>
    <property type="match status" value="1"/>
</dbReference>
<name>L0WIB6_9GAMM</name>
<organism evidence="9 10">
    <name type="scientific">Alcanivorax hongdengensis A-11-3</name>
    <dbReference type="NCBI Taxonomy" id="1177179"/>
    <lineage>
        <taxon>Bacteria</taxon>
        <taxon>Pseudomonadati</taxon>
        <taxon>Pseudomonadota</taxon>
        <taxon>Gammaproteobacteria</taxon>
        <taxon>Oceanospirillales</taxon>
        <taxon>Alcanivoracaceae</taxon>
        <taxon>Alcanivorax</taxon>
    </lineage>
</organism>
<sequence length="730" mass="77871">MKNPDNGAERDLLLVGGGHSHALILRMLAMKPIAGVRLTLISPDSLTAYSGMLPGLVAGHYSLEDTHIDLRRLCQTCGCRFVRASVTALDPTRHRVTLDDGTTLDYDWMSLDVGAIPDAPHGGPSSLIPVKPVASFYQRWQQLLKDMSARPGPSRLAVVGGGAGGTEMVLAMATALAHRQQEAQLSLYTGAGLLPGYPARARRHMAAHLQRHRVSLHEGVRVTTDEQGQLRADGQPVPTDFVLWCTGVRGLPWLAASGLPCDERGFLRVHDTLQSVGDEHIFAAGDCAAFPAPLPKAGVFAVRQAATLAANLRAAIGGRPLRRYRPQRRFLSLLSAGDKVAVASRGTALVANGGWVWRWKDRIDRAFMDKFHRQLPRMAMPAPSATAAPATMHCAGCGAKVGSEALSEALADLQPQINEGIEAGVAQAEDAAVIRWPAGQTLVQSLDYFPAFIDEPHLFGRLAVLHSLSDLYAMNASPHSALANVCLPWLHPRLQRRDLQRLMAGAVFELNRAGCTLVGGHTIEGPQLAAGFTVNGRAADGTLWQKTGARPGDVLILTKPLGTGIQLASLMHGLARGPWLDATLDSMLQSNALARDALIPFQPSACTDVTGFGLFGHLHEICQQSGVIAELNLQDLPLLPGTEALLAKGVRSTLHPANAALLTHYDYPGTDDTPTLLAGCDPQTCGGLLAALAAEQADQALQVLAQKGVFAKKVGKVVVKNRPDSPILLR</sequence>
<keyword evidence="5" id="KW-0711">Selenium</keyword>
<feature type="domain" description="PurM-like C-terminal" evidence="7">
    <location>
        <begin position="550"/>
        <end position="722"/>
    </location>
</feature>
<dbReference type="InterPro" id="IPR016188">
    <property type="entry name" value="PurM-like_N"/>
</dbReference>
<dbReference type="SUPFAM" id="SSF51905">
    <property type="entry name" value="FAD/NAD(P)-binding domain"/>
    <property type="match status" value="2"/>
</dbReference>
<keyword evidence="10" id="KW-1185">Reference proteome</keyword>
<dbReference type="PATRIC" id="fig|1177179.3.peg.374"/>
<evidence type="ECO:0000259" key="6">
    <source>
        <dbReference type="Pfam" id="PF00586"/>
    </source>
</evidence>
<reference evidence="9 10" key="1">
    <citation type="journal article" date="2012" name="J. Bacteriol.">
        <title>Genome Sequence of the Alkane-Degrading Bacterium Alcanivorax hongdengensis Type Strain A-11-3.</title>
        <authorList>
            <person name="Lai Q."/>
            <person name="Shao Z."/>
        </authorList>
    </citation>
    <scope>NUCLEOTIDE SEQUENCE [LARGE SCALE GENOMIC DNA]</scope>
    <source>
        <strain evidence="9 10">A-11-3</strain>
    </source>
</reference>
<dbReference type="PANTHER" id="PTHR10256">
    <property type="entry name" value="SELENIDE, WATER DIKINASE"/>
    <property type="match status" value="1"/>
</dbReference>
<keyword evidence="3" id="KW-0418">Kinase</keyword>
<dbReference type="InterPro" id="IPR010918">
    <property type="entry name" value="PurM-like_C_dom"/>
</dbReference>
<evidence type="ECO:0000259" key="8">
    <source>
        <dbReference type="Pfam" id="PF07992"/>
    </source>
</evidence>
<evidence type="ECO:0008006" key="11">
    <source>
        <dbReference type="Google" id="ProtNLM"/>
    </source>
</evidence>
<evidence type="ECO:0000256" key="5">
    <source>
        <dbReference type="ARBA" id="ARBA00023266"/>
    </source>
</evidence>
<dbReference type="NCBIfam" id="TIGR03169">
    <property type="entry name" value="Nterm_to_SelD"/>
    <property type="match status" value="1"/>
</dbReference>
<evidence type="ECO:0000313" key="10">
    <source>
        <dbReference type="Proteomes" id="UP000010164"/>
    </source>
</evidence>
<dbReference type="InterPro" id="IPR004536">
    <property type="entry name" value="SPS/SelD"/>
</dbReference>
<dbReference type="EMBL" id="AMRJ01000002">
    <property type="protein sequence ID" value="EKF75585.1"/>
    <property type="molecule type" value="Genomic_DNA"/>
</dbReference>
<comment type="caution">
    <text evidence="9">The sequence shown here is derived from an EMBL/GenBank/DDBJ whole genome shotgun (WGS) entry which is preliminary data.</text>
</comment>
<dbReference type="RefSeq" id="WP_008927569.1">
    <property type="nucleotide sequence ID" value="NZ_AMRJ01000002.1"/>
</dbReference>
<dbReference type="eggNOG" id="COG0709">
    <property type="taxonomic scope" value="Bacteria"/>
</dbReference>
<evidence type="ECO:0000313" key="9">
    <source>
        <dbReference type="EMBL" id="EKF75585.1"/>
    </source>
</evidence>
<keyword evidence="2" id="KW-0547">Nucleotide-binding</keyword>
<dbReference type="InterPro" id="IPR036188">
    <property type="entry name" value="FAD/NAD-bd_sf"/>
</dbReference>
<feature type="domain" description="PurM-like N-terminal" evidence="6">
    <location>
        <begin position="429"/>
        <end position="537"/>
    </location>
</feature>
<dbReference type="NCBIfam" id="TIGR00476">
    <property type="entry name" value="selD"/>
    <property type="match status" value="1"/>
</dbReference>
<dbReference type="GO" id="GO:0016260">
    <property type="term" value="P:selenocysteine biosynthetic process"/>
    <property type="evidence" value="ECO:0007669"/>
    <property type="project" value="TreeGrafter"/>
</dbReference>
<dbReference type="STRING" id="1177179.A11A3_01902"/>
<dbReference type="InterPro" id="IPR023753">
    <property type="entry name" value="FAD/NAD-binding_dom"/>
</dbReference>
<dbReference type="eggNOG" id="COG1252">
    <property type="taxonomic scope" value="Bacteria"/>
</dbReference>
<feature type="domain" description="FAD/NAD(P)-binding" evidence="8">
    <location>
        <begin position="11"/>
        <end position="302"/>
    </location>
</feature>
<dbReference type="Gene3D" id="3.30.1330.10">
    <property type="entry name" value="PurM-like, N-terminal domain"/>
    <property type="match status" value="1"/>
</dbReference>
<dbReference type="SUPFAM" id="SSF56042">
    <property type="entry name" value="PurM C-terminal domain-like"/>
    <property type="match status" value="1"/>
</dbReference>
<dbReference type="Proteomes" id="UP000010164">
    <property type="component" value="Unassembled WGS sequence"/>
</dbReference>
<dbReference type="InterPro" id="IPR036676">
    <property type="entry name" value="PurM-like_C_sf"/>
</dbReference>
<gene>
    <name evidence="9" type="ORF">A11A3_01902</name>
</gene>
<evidence type="ECO:0000256" key="4">
    <source>
        <dbReference type="ARBA" id="ARBA00022840"/>
    </source>
</evidence>
<evidence type="ECO:0000259" key="7">
    <source>
        <dbReference type="Pfam" id="PF02769"/>
    </source>
</evidence>
<dbReference type="Pfam" id="PF00586">
    <property type="entry name" value="AIRS"/>
    <property type="match status" value="1"/>
</dbReference>
<dbReference type="InterPro" id="IPR036921">
    <property type="entry name" value="PurM-like_N_sf"/>
</dbReference>
<proteinExistence type="predicted"/>
<evidence type="ECO:0000256" key="1">
    <source>
        <dbReference type="ARBA" id="ARBA00022679"/>
    </source>
</evidence>
<dbReference type="AlphaFoldDB" id="L0WIB6"/>
<protein>
    <recommendedName>
        <fullName evidence="11">Selenide, water dikinase</fullName>
    </recommendedName>
</protein>
<keyword evidence="1" id="KW-0808">Transferase</keyword>
<dbReference type="GO" id="GO:0016491">
    <property type="term" value="F:oxidoreductase activity"/>
    <property type="evidence" value="ECO:0007669"/>
    <property type="project" value="InterPro"/>
</dbReference>
<dbReference type="PANTHER" id="PTHR10256:SF0">
    <property type="entry name" value="INACTIVE SELENIDE, WATER DIKINASE-LIKE PROTEIN-RELATED"/>
    <property type="match status" value="1"/>
</dbReference>
<dbReference type="GO" id="GO:0004756">
    <property type="term" value="F:selenide, water dikinase activity"/>
    <property type="evidence" value="ECO:0007669"/>
    <property type="project" value="TreeGrafter"/>
</dbReference>
<evidence type="ECO:0000256" key="2">
    <source>
        <dbReference type="ARBA" id="ARBA00022741"/>
    </source>
</evidence>
<dbReference type="Gene3D" id="3.50.50.100">
    <property type="match status" value="1"/>
</dbReference>
<keyword evidence="4" id="KW-0067">ATP-binding</keyword>
<dbReference type="GO" id="GO:0005737">
    <property type="term" value="C:cytoplasm"/>
    <property type="evidence" value="ECO:0007669"/>
    <property type="project" value="TreeGrafter"/>
</dbReference>
<dbReference type="SUPFAM" id="SSF55326">
    <property type="entry name" value="PurM N-terminal domain-like"/>
    <property type="match status" value="1"/>
</dbReference>